<evidence type="ECO:0000313" key="3">
    <source>
        <dbReference type="Proteomes" id="UP000596083"/>
    </source>
</evidence>
<evidence type="ECO:0000313" key="2">
    <source>
        <dbReference type="EMBL" id="QQM30908.1"/>
    </source>
</evidence>
<dbReference type="KEGG" id="mlut:JET14_01585"/>
<accession>A0A7T7HKM5</accession>
<name>A0A7T7HKM5_9HYPH</name>
<dbReference type="AlphaFoldDB" id="A0A7T7HKM5"/>
<dbReference type="InterPro" id="IPR009003">
    <property type="entry name" value="Peptidase_S1_PA"/>
</dbReference>
<sequence>MSRFPLKPFRRLASGFSALLLSLVALPVSAQTPVEPVKALDAPDRAMAAIVTGVNDIVCSATVIGPRHVLTAAACVIDPDTGQVLADRQVMPRVDLDDGYIPTARRFIRRVFVPVDGAPFGPSDRFEGKLAIVETAELVEHPPFSAETDEAAFDRRETGGDDGILTIRFYDRATGGQMTTSACVALSIAPGDIMAMNCDLPEGASGAAIRVTSGITGLYLYPGAGRYIGNAEIEAIGRVVTGAGSPFFRAIEATPDLSITFVLSNRCDAPIDYSLRYRPVGGGGDFTTVSGRIESGQRRFVDLMTDNGVVYMRGTAKDGALVWDGGRVFEDGRYFDIRINSWGDYFHSLSCDE</sequence>
<proteinExistence type="predicted"/>
<dbReference type="SUPFAM" id="SSF50494">
    <property type="entry name" value="Trypsin-like serine proteases"/>
    <property type="match status" value="1"/>
</dbReference>
<feature type="chain" id="PRO_5032469111" description="Trypsin-like serine protease" evidence="1">
    <location>
        <begin position="31"/>
        <end position="353"/>
    </location>
</feature>
<evidence type="ECO:0000256" key="1">
    <source>
        <dbReference type="SAM" id="SignalP"/>
    </source>
</evidence>
<dbReference type="Gene3D" id="2.40.10.10">
    <property type="entry name" value="Trypsin-like serine proteases"/>
    <property type="match status" value="2"/>
</dbReference>
<dbReference type="EMBL" id="CP066786">
    <property type="protein sequence ID" value="QQM30908.1"/>
    <property type="molecule type" value="Genomic_DNA"/>
</dbReference>
<dbReference type="Proteomes" id="UP000596083">
    <property type="component" value="Chromosome"/>
</dbReference>
<organism evidence="2 3">
    <name type="scientific">Martelella lutilitoris</name>
    <dbReference type="NCBI Taxonomy" id="2583532"/>
    <lineage>
        <taxon>Bacteria</taxon>
        <taxon>Pseudomonadati</taxon>
        <taxon>Pseudomonadota</taxon>
        <taxon>Alphaproteobacteria</taxon>
        <taxon>Hyphomicrobiales</taxon>
        <taxon>Aurantimonadaceae</taxon>
        <taxon>Martelella</taxon>
    </lineage>
</organism>
<dbReference type="InterPro" id="IPR043504">
    <property type="entry name" value="Peptidase_S1_PA_chymotrypsin"/>
</dbReference>
<feature type="signal peptide" evidence="1">
    <location>
        <begin position="1"/>
        <end position="30"/>
    </location>
</feature>
<keyword evidence="1" id="KW-0732">Signal</keyword>
<dbReference type="RefSeq" id="WP_200336507.1">
    <property type="nucleotide sequence ID" value="NZ_CP066786.1"/>
</dbReference>
<gene>
    <name evidence="2" type="ORF">JET14_01585</name>
</gene>
<protein>
    <recommendedName>
        <fullName evidence="4">Trypsin-like serine protease</fullName>
    </recommendedName>
</protein>
<evidence type="ECO:0008006" key="4">
    <source>
        <dbReference type="Google" id="ProtNLM"/>
    </source>
</evidence>
<reference evidence="2 3" key="1">
    <citation type="submission" date="2020-12" db="EMBL/GenBank/DDBJ databases">
        <authorList>
            <person name="Zheng R.K."/>
            <person name="Sun C.M."/>
        </authorList>
    </citation>
    <scope>NUCLEOTIDE SEQUENCE [LARGE SCALE GENOMIC DNA]</scope>
    <source>
        <strain evidence="2 3">ZRK001</strain>
    </source>
</reference>